<dbReference type="SMART" id="SM01041">
    <property type="entry name" value="BRO1"/>
    <property type="match status" value="1"/>
</dbReference>
<dbReference type="Pfam" id="PF03097">
    <property type="entry name" value="BRO1"/>
    <property type="match status" value="1"/>
</dbReference>
<dbReference type="AlphaFoldDB" id="A0A1Y1UW00"/>
<evidence type="ECO:0000256" key="1">
    <source>
        <dbReference type="ARBA" id="ARBA00041284"/>
    </source>
</evidence>
<organism evidence="3 4">
    <name type="scientific">Piromyces finnis</name>
    <dbReference type="NCBI Taxonomy" id="1754191"/>
    <lineage>
        <taxon>Eukaryota</taxon>
        <taxon>Fungi</taxon>
        <taxon>Fungi incertae sedis</taxon>
        <taxon>Chytridiomycota</taxon>
        <taxon>Chytridiomycota incertae sedis</taxon>
        <taxon>Neocallimastigomycetes</taxon>
        <taxon>Neocallimastigales</taxon>
        <taxon>Neocallimastigaceae</taxon>
        <taxon>Piromyces</taxon>
    </lineage>
</organism>
<dbReference type="PANTHER" id="PTHR23030:SF30">
    <property type="entry name" value="TYROSINE-PROTEIN PHOSPHATASE NON-RECEPTOR TYPE 23"/>
    <property type="match status" value="1"/>
</dbReference>
<reference evidence="3 4" key="1">
    <citation type="submission" date="2016-08" db="EMBL/GenBank/DDBJ databases">
        <title>Genomes of anaerobic fungi encode conserved fungal cellulosomes for biomass hydrolysis.</title>
        <authorList>
            <consortium name="DOE Joint Genome Institute"/>
            <person name="Haitjema C.H."/>
            <person name="Gilmore S.P."/>
            <person name="Henske J.K."/>
            <person name="Solomon K.V."/>
            <person name="De Groot R."/>
            <person name="Kuo A."/>
            <person name="Mondo S.J."/>
            <person name="Salamov A.A."/>
            <person name="Labutti K."/>
            <person name="Zhao Z."/>
            <person name="Chiniquy J."/>
            <person name="Barry K."/>
            <person name="Brewer H.M."/>
            <person name="Purvine S.O."/>
            <person name="Wright A.T."/>
            <person name="Boxma B."/>
            <person name="Van Alen T."/>
            <person name="Hackstein J.H."/>
            <person name="Baker S.E."/>
            <person name="Grigoriev I.V."/>
            <person name="O'Malley M.A."/>
        </authorList>
    </citation>
    <scope>NUCLEOTIDE SEQUENCE [LARGE SCALE GENOMIC DNA]</scope>
    <source>
        <strain evidence="4">finn</strain>
    </source>
</reference>
<dbReference type="Proteomes" id="UP000193719">
    <property type="component" value="Unassembled WGS sequence"/>
</dbReference>
<dbReference type="GO" id="GO:0005768">
    <property type="term" value="C:endosome"/>
    <property type="evidence" value="ECO:0007669"/>
    <property type="project" value="TreeGrafter"/>
</dbReference>
<dbReference type="InterPro" id="IPR038499">
    <property type="entry name" value="BRO1_sf"/>
</dbReference>
<evidence type="ECO:0000313" key="4">
    <source>
        <dbReference type="Proteomes" id="UP000193719"/>
    </source>
</evidence>
<feature type="domain" description="BRO1" evidence="2">
    <location>
        <begin position="32"/>
        <end position="514"/>
    </location>
</feature>
<dbReference type="GO" id="GO:0043328">
    <property type="term" value="P:protein transport to vacuole involved in ubiquitin-dependent protein catabolic process via the multivesicular body sorting pathway"/>
    <property type="evidence" value="ECO:0007669"/>
    <property type="project" value="TreeGrafter"/>
</dbReference>
<dbReference type="STRING" id="1754191.A0A1Y1UW00"/>
<dbReference type="EMBL" id="MCFH01000078">
    <property type="protein sequence ID" value="ORX41792.1"/>
    <property type="molecule type" value="Genomic_DNA"/>
</dbReference>
<reference evidence="3 4" key="2">
    <citation type="submission" date="2016-08" db="EMBL/GenBank/DDBJ databases">
        <title>Pervasive Adenine N6-methylation of Active Genes in Fungi.</title>
        <authorList>
            <consortium name="DOE Joint Genome Institute"/>
            <person name="Mondo S.J."/>
            <person name="Dannebaum R.O."/>
            <person name="Kuo R.C."/>
            <person name="Labutti K."/>
            <person name="Haridas S."/>
            <person name="Kuo A."/>
            <person name="Salamov A."/>
            <person name="Ahrendt S.R."/>
            <person name="Lipzen A."/>
            <person name="Sullivan W."/>
            <person name="Andreopoulos W.B."/>
            <person name="Clum A."/>
            <person name="Lindquist E."/>
            <person name="Daum C."/>
            <person name="Ramamoorthy G.K."/>
            <person name="Gryganskyi A."/>
            <person name="Culley D."/>
            <person name="Magnuson J.K."/>
            <person name="James T.Y."/>
            <person name="O'Malley M.A."/>
            <person name="Stajich J.E."/>
            <person name="Spatafora J.W."/>
            <person name="Visel A."/>
            <person name="Grigoriev I.V."/>
        </authorList>
    </citation>
    <scope>NUCLEOTIDE SEQUENCE [LARGE SCALE GENOMIC DNA]</scope>
    <source>
        <strain evidence="4">finn</strain>
    </source>
</reference>
<dbReference type="InterPro" id="IPR004328">
    <property type="entry name" value="BRO1_dom"/>
</dbReference>
<proteinExistence type="predicted"/>
<evidence type="ECO:0000313" key="3">
    <source>
        <dbReference type="EMBL" id="ORX41792.1"/>
    </source>
</evidence>
<evidence type="ECO:0000259" key="2">
    <source>
        <dbReference type="PROSITE" id="PS51180"/>
    </source>
</evidence>
<sequence>MSNEINKSLTSLFDQVLSLPNSRISSVGDRLSFLSVPLKCCYYKNKISNNINNENQYLDYKKVLIPYFEKKKKNKKLEELQNVQIPDDSQWQLLNQLRIDASTPEKSENGAEKIMKYYMNLLSLEKKFPFGSDKVKIEFSWSEAFSQDKTMSIKSIQYEKASVLFNLGALYSQLGTIQNTNTTDGLKKASFYFQKSAGIFTYIRENIINRFKFKLEKSSDLSEDKLTCIINMLLAQAQECYFEKAFIDKISSPILSMVAAQTSDYYKIAHERTKKNGLFSKSIFPNLWITQLITKKYLYEAIAHFHLNPTMTPDKALGERIARLMISNNLIQQTLKYSKKIGGPLNEVVKDNEKVISSGLIMAEEANNSKYDQLIVDAKLLSPLKKTPNAFVSPIEFDKQLVESLDTFYDIFVNTAATETILSDSSNSTLNEENIDDYSVDDINSSINELNKSILNMNESIRGLNSVKEEVKIIVPNKKELSGKIDKLIESIKQQQQIEAKNDSSDLLDNLSNFHYNINDNIQKIYILLNNIDTSEFPNNPSVFTQITKLRSQLNEADMQFRERSKPFQDIITIYNTDVINFSIKDWNEVNLIFYINYLNI</sequence>
<dbReference type="Gene3D" id="1.25.40.280">
    <property type="entry name" value="alix/aip1 like domains"/>
    <property type="match status" value="1"/>
</dbReference>
<protein>
    <recommendedName>
        <fullName evidence="1">BRO domain-containing protein 1</fullName>
    </recommendedName>
</protein>
<dbReference type="OrthoDB" id="64867at2759"/>
<dbReference type="PANTHER" id="PTHR23030">
    <property type="entry name" value="PCD6 INTERACTING PROTEIN-RELATED"/>
    <property type="match status" value="1"/>
</dbReference>
<keyword evidence="4" id="KW-1185">Reference proteome</keyword>
<accession>A0A1Y1UW00</accession>
<name>A0A1Y1UW00_9FUNG</name>
<gene>
    <name evidence="3" type="ORF">BCR36DRAFT_309977</name>
</gene>
<dbReference type="PROSITE" id="PS51180">
    <property type="entry name" value="BRO1"/>
    <property type="match status" value="1"/>
</dbReference>
<comment type="caution">
    <text evidence="3">The sequence shown here is derived from an EMBL/GenBank/DDBJ whole genome shotgun (WGS) entry which is preliminary data.</text>
</comment>